<dbReference type="InterPro" id="IPR004960">
    <property type="entry name" value="LipA_acyltrans"/>
</dbReference>
<evidence type="ECO:0000313" key="8">
    <source>
        <dbReference type="Proteomes" id="UP001183809"/>
    </source>
</evidence>
<proteinExistence type="predicted"/>
<dbReference type="Pfam" id="PF03279">
    <property type="entry name" value="Lip_A_acyltrans"/>
    <property type="match status" value="1"/>
</dbReference>
<evidence type="ECO:0000256" key="1">
    <source>
        <dbReference type="ARBA" id="ARBA00004533"/>
    </source>
</evidence>
<protein>
    <submittedName>
        <fullName evidence="7">Phosphatidylinositol mannoside acyltransferase</fullName>
    </submittedName>
</protein>
<evidence type="ECO:0000256" key="3">
    <source>
        <dbReference type="ARBA" id="ARBA00022519"/>
    </source>
</evidence>
<evidence type="ECO:0000256" key="6">
    <source>
        <dbReference type="ARBA" id="ARBA00023315"/>
    </source>
</evidence>
<dbReference type="GO" id="GO:0016746">
    <property type="term" value="F:acyltransferase activity"/>
    <property type="evidence" value="ECO:0007669"/>
    <property type="project" value="UniProtKB-KW"/>
</dbReference>
<feature type="non-terminal residue" evidence="7">
    <location>
        <position position="1"/>
    </location>
</feature>
<keyword evidence="3" id="KW-0997">Cell inner membrane</keyword>
<reference evidence="8" key="1">
    <citation type="submission" date="2023-07" db="EMBL/GenBank/DDBJ databases">
        <title>30 novel species of actinomycetes from the DSMZ collection.</title>
        <authorList>
            <person name="Nouioui I."/>
        </authorList>
    </citation>
    <scope>NUCLEOTIDE SEQUENCE [LARGE SCALE GENOMIC DNA]</scope>
    <source>
        <strain evidence="8">DSM 41699</strain>
    </source>
</reference>
<organism evidence="7 8">
    <name type="scientific">Streptomyces gibsoniae</name>
    <dbReference type="NCBI Taxonomy" id="3075529"/>
    <lineage>
        <taxon>Bacteria</taxon>
        <taxon>Bacillati</taxon>
        <taxon>Actinomycetota</taxon>
        <taxon>Actinomycetes</taxon>
        <taxon>Kitasatosporales</taxon>
        <taxon>Streptomycetaceae</taxon>
        <taxon>Streptomyces</taxon>
    </lineage>
</organism>
<accession>A0ABU2UAV0</accession>
<keyword evidence="5" id="KW-0472">Membrane</keyword>
<keyword evidence="2" id="KW-1003">Cell membrane</keyword>
<dbReference type="Proteomes" id="UP001183809">
    <property type="component" value="Unassembled WGS sequence"/>
</dbReference>
<keyword evidence="8" id="KW-1185">Reference proteome</keyword>
<gene>
    <name evidence="7" type="ORF">RM764_46665</name>
</gene>
<keyword evidence="6 7" id="KW-0012">Acyltransferase</keyword>
<evidence type="ECO:0000256" key="2">
    <source>
        <dbReference type="ARBA" id="ARBA00022475"/>
    </source>
</evidence>
<dbReference type="EMBL" id="JAVREY010000296">
    <property type="protein sequence ID" value="MDT0470295.1"/>
    <property type="molecule type" value="Genomic_DNA"/>
</dbReference>
<name>A0ABU2UAV0_9ACTN</name>
<comment type="subcellular location">
    <subcellularLocation>
        <location evidence="1">Cell inner membrane</location>
    </subcellularLocation>
</comment>
<keyword evidence="4" id="KW-0808">Transferase</keyword>
<evidence type="ECO:0000313" key="7">
    <source>
        <dbReference type="EMBL" id="MDT0470295.1"/>
    </source>
</evidence>
<evidence type="ECO:0000256" key="4">
    <source>
        <dbReference type="ARBA" id="ARBA00022679"/>
    </source>
</evidence>
<comment type="caution">
    <text evidence="7">The sequence shown here is derived from an EMBL/GenBank/DDBJ whole genome shotgun (WGS) entry which is preliminary data.</text>
</comment>
<sequence>VMGARVHPAVEEPAEGTRAEKTAAMTQALADAFAGGIADHPEDWHMLQRLWLDDLEPRGESA</sequence>
<evidence type="ECO:0000256" key="5">
    <source>
        <dbReference type="ARBA" id="ARBA00023136"/>
    </source>
</evidence>